<dbReference type="AlphaFoldDB" id="Q2T1Q5"/>
<feature type="compositionally biased region" description="Basic and acidic residues" evidence="3">
    <location>
        <begin position="1"/>
        <end position="16"/>
    </location>
</feature>
<comment type="caution">
    <text evidence="2">Once thought to be involved in copper homeostasis, experiments in E.coli have shown this is not the case.</text>
</comment>
<keyword evidence="5" id="KW-1185">Reference proteome</keyword>
<dbReference type="Gene3D" id="3.20.20.380">
    <property type="entry name" value="Copper homeostasis (CutC) domain"/>
    <property type="match status" value="1"/>
</dbReference>
<dbReference type="EMBL" id="CP000086">
    <property type="protein sequence ID" value="ABC38971.1"/>
    <property type="molecule type" value="Genomic_DNA"/>
</dbReference>
<protein>
    <recommendedName>
        <fullName evidence="2">PF03932 family protein CutC</fullName>
    </recommendedName>
</protein>
<dbReference type="GO" id="GO:0005737">
    <property type="term" value="C:cytoplasm"/>
    <property type="evidence" value="ECO:0007669"/>
    <property type="project" value="UniProtKB-SubCell"/>
</dbReference>
<feature type="region of interest" description="Disordered" evidence="3">
    <location>
        <begin position="1"/>
        <end position="37"/>
    </location>
</feature>
<dbReference type="InterPro" id="IPR036822">
    <property type="entry name" value="CutC-like_dom_sf"/>
</dbReference>
<organism evidence="4 5">
    <name type="scientific">Burkholderia thailandensis (strain ATCC 700388 / DSM 13276 / CCUG 48851 / CIP 106301 / E264)</name>
    <dbReference type="NCBI Taxonomy" id="271848"/>
    <lineage>
        <taxon>Bacteria</taxon>
        <taxon>Pseudomonadati</taxon>
        <taxon>Pseudomonadota</taxon>
        <taxon>Betaproteobacteria</taxon>
        <taxon>Burkholderiales</taxon>
        <taxon>Burkholderiaceae</taxon>
        <taxon>Burkholderia</taxon>
        <taxon>pseudomallei group</taxon>
    </lineage>
</organism>
<evidence type="ECO:0000313" key="5">
    <source>
        <dbReference type="Proteomes" id="UP000001930"/>
    </source>
</evidence>
<dbReference type="HAMAP" id="MF_00795">
    <property type="entry name" value="CutC"/>
    <property type="match status" value="1"/>
</dbReference>
<comment type="subcellular location">
    <subcellularLocation>
        <location evidence="2">Cytoplasm</location>
    </subcellularLocation>
</comment>
<evidence type="ECO:0000256" key="1">
    <source>
        <dbReference type="ARBA" id="ARBA00007768"/>
    </source>
</evidence>
<dbReference type="KEGG" id="bte:BTH_I0336"/>
<dbReference type="PANTHER" id="PTHR12598:SF0">
    <property type="entry name" value="COPPER HOMEOSTASIS PROTEIN CUTC HOMOLOG"/>
    <property type="match status" value="1"/>
</dbReference>
<dbReference type="Pfam" id="PF03932">
    <property type="entry name" value="CutC"/>
    <property type="match status" value="1"/>
</dbReference>
<dbReference type="GO" id="GO:0005507">
    <property type="term" value="F:copper ion binding"/>
    <property type="evidence" value="ECO:0007669"/>
    <property type="project" value="TreeGrafter"/>
</dbReference>
<dbReference type="PANTHER" id="PTHR12598">
    <property type="entry name" value="COPPER HOMEOSTASIS PROTEIN CUTC"/>
    <property type="match status" value="1"/>
</dbReference>
<dbReference type="Proteomes" id="UP000001930">
    <property type="component" value="Chromosome I"/>
</dbReference>
<keyword evidence="2" id="KW-0963">Cytoplasm</keyword>
<evidence type="ECO:0000256" key="2">
    <source>
        <dbReference type="HAMAP-Rule" id="MF_00795"/>
    </source>
</evidence>
<accession>Q2T1Q5</accession>
<evidence type="ECO:0000256" key="3">
    <source>
        <dbReference type="SAM" id="MobiDB-lite"/>
    </source>
</evidence>
<dbReference type="SUPFAM" id="SSF110395">
    <property type="entry name" value="CutC-like"/>
    <property type="match status" value="1"/>
</dbReference>
<dbReference type="HOGENOM" id="CLU_050555_1_1_4"/>
<gene>
    <name evidence="2" type="primary">cutC</name>
    <name evidence="4" type="ordered locus">BTH_I0336</name>
</gene>
<sequence>MAEKAERNRRGKDRSGRCGVSRRAAPAALRSSPASARAARSRRRLRCWLVQLDPGRPMPASSILLEVIATTIGDARAAARAGADRIELVTAISEGGLTPSIGVIEAVVAAVPIPVNVIVRPHSRSFRYDASELAAIARDVRAAVAAGANGVVFGMLDAHGDIDLDALRRIADAADGRDLTFHRAFDVARDLNAAFDTLLRVPCVTSVLTSGGHPSVLDARDVVARMVRRAEGTTCTVLAGAGLTVDALGDFVRATGVRAVHFGSGVRERGEVLAPVDERRVAKARATLDAAARG</sequence>
<name>Q2T1Q5_BURTA</name>
<proteinExistence type="inferred from homology"/>
<reference evidence="4 5" key="1">
    <citation type="journal article" date="2005" name="BMC Genomics">
        <title>Bacterial genome adaptation to niches: divergence of the potential virulence genes in three Burkholderia species of different survival strategies.</title>
        <authorList>
            <person name="Kim H.S."/>
            <person name="Schell M.A."/>
            <person name="Yu Y."/>
            <person name="Ulrich R.L."/>
            <person name="Sarria S.H."/>
            <person name="Nierman W.C."/>
            <person name="DeShazer D."/>
        </authorList>
    </citation>
    <scope>NUCLEOTIDE SEQUENCE [LARGE SCALE GENOMIC DNA]</scope>
    <source>
        <strain evidence="5">ATCC 700388 / DSM 13276 / CCUG 48851 / CIP 106301 / E264</strain>
    </source>
</reference>
<dbReference type="InterPro" id="IPR005627">
    <property type="entry name" value="CutC-like"/>
</dbReference>
<evidence type="ECO:0000313" key="4">
    <source>
        <dbReference type="EMBL" id="ABC38971.1"/>
    </source>
</evidence>
<feature type="compositionally biased region" description="Low complexity" evidence="3">
    <location>
        <begin position="21"/>
        <end position="37"/>
    </location>
</feature>
<comment type="similarity">
    <text evidence="1 2">Belongs to the CutC family.</text>
</comment>